<dbReference type="PANTHER" id="PTHR46796:SF12">
    <property type="entry name" value="HTH-TYPE DNA-BINDING TRANSCRIPTIONAL ACTIVATOR EUTR"/>
    <property type="match status" value="1"/>
</dbReference>
<keyword evidence="3" id="KW-0804">Transcription</keyword>
<evidence type="ECO:0000256" key="3">
    <source>
        <dbReference type="ARBA" id="ARBA00023163"/>
    </source>
</evidence>
<dbReference type="SMART" id="SM00342">
    <property type="entry name" value="HTH_ARAC"/>
    <property type="match status" value="1"/>
</dbReference>
<dbReference type="AlphaFoldDB" id="A0A6L7F3G6"/>
<name>A0A6L7F3G6_9ACTN</name>
<keyword evidence="6" id="KW-1185">Reference proteome</keyword>
<keyword evidence="2" id="KW-0238">DNA-binding</keyword>
<dbReference type="Gene3D" id="1.10.10.60">
    <property type="entry name" value="Homeodomain-like"/>
    <property type="match status" value="1"/>
</dbReference>
<evidence type="ECO:0000313" key="5">
    <source>
        <dbReference type="EMBL" id="MXG91770.1"/>
    </source>
</evidence>
<dbReference type="PROSITE" id="PS00041">
    <property type="entry name" value="HTH_ARAC_FAMILY_1"/>
    <property type="match status" value="1"/>
</dbReference>
<dbReference type="InterPro" id="IPR018060">
    <property type="entry name" value="HTH_AraC"/>
</dbReference>
<evidence type="ECO:0000313" key="6">
    <source>
        <dbReference type="Proteomes" id="UP000473325"/>
    </source>
</evidence>
<organism evidence="5 6">
    <name type="scientific">Nocardioides flavescens</name>
    <dbReference type="NCBI Taxonomy" id="2691959"/>
    <lineage>
        <taxon>Bacteria</taxon>
        <taxon>Bacillati</taxon>
        <taxon>Actinomycetota</taxon>
        <taxon>Actinomycetes</taxon>
        <taxon>Propionibacteriales</taxon>
        <taxon>Nocardioidaceae</taxon>
        <taxon>Nocardioides</taxon>
    </lineage>
</organism>
<dbReference type="Pfam" id="PF14525">
    <property type="entry name" value="AraC_binding_2"/>
    <property type="match status" value="1"/>
</dbReference>
<feature type="domain" description="HTH araC/xylS-type" evidence="4">
    <location>
        <begin position="220"/>
        <end position="321"/>
    </location>
</feature>
<dbReference type="SUPFAM" id="SSF46689">
    <property type="entry name" value="Homeodomain-like"/>
    <property type="match status" value="1"/>
</dbReference>
<dbReference type="GO" id="GO:0043565">
    <property type="term" value="F:sequence-specific DNA binding"/>
    <property type="evidence" value="ECO:0007669"/>
    <property type="project" value="InterPro"/>
</dbReference>
<gene>
    <name evidence="5" type="ORF">GRQ65_19695</name>
</gene>
<dbReference type="InterPro" id="IPR009057">
    <property type="entry name" value="Homeodomain-like_sf"/>
</dbReference>
<evidence type="ECO:0000259" key="4">
    <source>
        <dbReference type="PROSITE" id="PS01124"/>
    </source>
</evidence>
<proteinExistence type="predicted"/>
<keyword evidence="1" id="KW-0805">Transcription regulation</keyword>
<comment type="caution">
    <text evidence="5">The sequence shown here is derived from an EMBL/GenBank/DDBJ whole genome shotgun (WGS) entry which is preliminary data.</text>
</comment>
<dbReference type="InterPro" id="IPR035418">
    <property type="entry name" value="AraC-bd_2"/>
</dbReference>
<evidence type="ECO:0000256" key="2">
    <source>
        <dbReference type="ARBA" id="ARBA00023125"/>
    </source>
</evidence>
<dbReference type="RefSeq" id="WP_160879707.1">
    <property type="nucleotide sequence ID" value="NZ_WUEK01000015.1"/>
</dbReference>
<protein>
    <submittedName>
        <fullName evidence="5">Helix-turn-helix domain-containing protein</fullName>
    </submittedName>
</protein>
<dbReference type="Proteomes" id="UP000473325">
    <property type="component" value="Unassembled WGS sequence"/>
</dbReference>
<dbReference type="InterPro" id="IPR018062">
    <property type="entry name" value="HTH_AraC-typ_CS"/>
</dbReference>
<reference evidence="5 6" key="1">
    <citation type="submission" date="2019-12" db="EMBL/GenBank/DDBJ databases">
        <authorList>
            <person name="Kun Z."/>
        </authorList>
    </citation>
    <scope>NUCLEOTIDE SEQUENCE [LARGE SCALE GENOMIC DNA]</scope>
    <source>
        <strain evidence="5 6">YIM 123512</strain>
    </source>
</reference>
<accession>A0A6L7F3G6</accession>
<evidence type="ECO:0000256" key="1">
    <source>
        <dbReference type="ARBA" id="ARBA00023015"/>
    </source>
</evidence>
<dbReference type="InterPro" id="IPR050204">
    <property type="entry name" value="AraC_XylS_family_regulators"/>
</dbReference>
<dbReference type="PROSITE" id="PS01124">
    <property type="entry name" value="HTH_ARAC_FAMILY_2"/>
    <property type="match status" value="1"/>
</dbReference>
<dbReference type="Pfam" id="PF12833">
    <property type="entry name" value="HTH_18"/>
    <property type="match status" value="1"/>
</dbReference>
<dbReference type="PANTHER" id="PTHR46796">
    <property type="entry name" value="HTH-TYPE TRANSCRIPTIONAL ACTIVATOR RHAS-RELATED"/>
    <property type="match status" value="1"/>
</dbReference>
<sequence length="323" mass="35212">MPVPSTYRPTHDPTEAEQIVGDLYLPHRLHLPPGVNDVQLELSAAHFGQVTAGVLGYGRAVGMTTEPLVDFHVDLPLRGTVVLDDGRGSRTVATPGHAGVFDPGAPASLDWSADSKQLCLMMPRSVVERELEWVLGRSLPTPLSFHFDLDLRTGPGRGWWSVLRLVLDEITRPSGLVERPGVVRHVEAVVLEGLLQAQPHNLTGLLLREEDRPGSAGTVARAVQLLRDRPAEAWTTARLATEVHLGVRALQEGFKRDLNTSPMGYLRIVRMHAAQVALLSSDPGTTSVREVAARHGFLHAGRFAAAYQRTYGELPSATLRRSS</sequence>
<dbReference type="EMBL" id="WUEK01000015">
    <property type="protein sequence ID" value="MXG91770.1"/>
    <property type="molecule type" value="Genomic_DNA"/>
</dbReference>
<dbReference type="GO" id="GO:0003700">
    <property type="term" value="F:DNA-binding transcription factor activity"/>
    <property type="evidence" value="ECO:0007669"/>
    <property type="project" value="InterPro"/>
</dbReference>